<organism evidence="2 3">
    <name type="scientific">Fasciola gigantica</name>
    <name type="common">Giant liver fluke</name>
    <dbReference type="NCBI Taxonomy" id="46835"/>
    <lineage>
        <taxon>Eukaryota</taxon>
        <taxon>Metazoa</taxon>
        <taxon>Spiralia</taxon>
        <taxon>Lophotrochozoa</taxon>
        <taxon>Platyhelminthes</taxon>
        <taxon>Trematoda</taxon>
        <taxon>Digenea</taxon>
        <taxon>Plagiorchiida</taxon>
        <taxon>Echinostomata</taxon>
        <taxon>Echinostomatoidea</taxon>
        <taxon>Fasciolidae</taxon>
        <taxon>Fasciola</taxon>
    </lineage>
</organism>
<keyword evidence="3" id="KW-1185">Reference proteome</keyword>
<dbReference type="EMBL" id="SUNJ01015495">
    <property type="protein sequence ID" value="TPP55185.1"/>
    <property type="molecule type" value="Genomic_DNA"/>
</dbReference>
<dbReference type="OrthoDB" id="6254633at2759"/>
<evidence type="ECO:0000256" key="1">
    <source>
        <dbReference type="SAM" id="MobiDB-lite"/>
    </source>
</evidence>
<reference evidence="2 3" key="1">
    <citation type="submission" date="2019-04" db="EMBL/GenBank/DDBJ databases">
        <title>Annotation for the trematode Fasciola gigantica.</title>
        <authorList>
            <person name="Choi Y.-J."/>
        </authorList>
    </citation>
    <scope>NUCLEOTIDE SEQUENCE [LARGE SCALE GENOMIC DNA]</scope>
    <source>
        <strain evidence="2">Uganda_cow_1</strain>
    </source>
</reference>
<dbReference type="AlphaFoldDB" id="A0A504Y4Q7"/>
<proteinExistence type="predicted"/>
<accession>A0A504Y4Q7</accession>
<dbReference type="Proteomes" id="UP000316759">
    <property type="component" value="Unassembled WGS sequence"/>
</dbReference>
<comment type="caution">
    <text evidence="2">The sequence shown here is derived from an EMBL/GenBank/DDBJ whole genome shotgun (WGS) entry which is preliminary data.</text>
</comment>
<evidence type="ECO:0000313" key="3">
    <source>
        <dbReference type="Proteomes" id="UP000316759"/>
    </source>
</evidence>
<name>A0A504Y4Q7_FASGI</name>
<protein>
    <submittedName>
        <fullName evidence="2">Uncharacterized protein</fullName>
    </submittedName>
</protein>
<feature type="region of interest" description="Disordered" evidence="1">
    <location>
        <begin position="283"/>
        <end position="305"/>
    </location>
</feature>
<evidence type="ECO:0000313" key="2">
    <source>
        <dbReference type="EMBL" id="TPP55185.1"/>
    </source>
</evidence>
<sequence length="439" mass="48697">MNQCNAQSIPERAVSIPSLFHCTRPVAFPTCSSPTSDHVQPTIPQKLPTYHVTSKPRLSRSFSCDTIPSEKLVLEMTTNQNASNPLTSGKFGLEAPACPTSNYGSVHYKITPTSDCPHTAAQSQFFSLGDHCSSPVKLAGGGDNFYLTKHPIQNYMNNHAHTVLHPELGFSPASAVKSHAIPFPSNTMMDTETHFKWPKHLTFPRYVTSVFENGQRHLIDSQAVGIPNHTPVNQIINLIPHPPIGFPENYMQGTECIMQFQPKILSRVSSVLIPTSHDVEFSCQQHLPKTPKKTAADSLPTPKSNGVVEKRLRSMSQTDIRRKHVKTKIDIQSVQNGIMYPRQPGDVFKHRFFVKDSCGLEKVLSDPTDRRIRAICDKFQCDLEVYSKVPKNGYLQYVIDISSPSLCALNSCTRALDSSLNWCLSPQLSSTLSAGSLNK</sequence>
<gene>
    <name evidence="2" type="ORF">FGIG_07032</name>
</gene>